<dbReference type="InterPro" id="IPR036908">
    <property type="entry name" value="RlpA-like_sf"/>
</dbReference>
<dbReference type="Gene3D" id="2.40.40.10">
    <property type="entry name" value="RlpA-like domain"/>
    <property type="match status" value="1"/>
</dbReference>
<gene>
    <name evidence="3" type="ORF">ZT3D7_G10919</name>
</gene>
<accession>A0A1X7S7U8</accession>
<dbReference type="EMBL" id="LT853703">
    <property type="protein sequence ID" value="SMQ55764.1"/>
    <property type="molecule type" value="Genomic_DNA"/>
</dbReference>
<evidence type="ECO:0008006" key="5">
    <source>
        <dbReference type="Google" id="ProtNLM"/>
    </source>
</evidence>
<proteinExistence type="predicted"/>
<sequence length="285" mass="29524">MYTNSIFTVTGLLVAAVAAVPKPEFQHHHQHHPKRDIVWVTEYQEVVETIAVTKTVWVKPSQTQATPSSTQEVKQVQPAAYSPAPVAAPAYVAPAAQSEPAAAPAYIAPVSSEPAAASIPTAPAYVAPVSSEAAAVPTSTYVAPPAPYVAPVASSAAAAPASSAAAPSYNSPSDSGSSSGGESYSGDFTWFDVGMGACGFTSTSDQDVVAVSHVLFDKVSTGNSNTNPLCKKIIYLIGADGNTYPGEIVDRCPSCAEGSLDLSESFFKKVTSNGDGRVLNMKWHM</sequence>
<evidence type="ECO:0000313" key="4">
    <source>
        <dbReference type="Proteomes" id="UP000215127"/>
    </source>
</evidence>
<dbReference type="STRING" id="1276538.A0A1X7S7U8"/>
<evidence type="ECO:0000256" key="2">
    <source>
        <dbReference type="SAM" id="SignalP"/>
    </source>
</evidence>
<dbReference type="SUPFAM" id="SSF50685">
    <property type="entry name" value="Barwin-like endoglucanases"/>
    <property type="match status" value="1"/>
</dbReference>
<evidence type="ECO:0000256" key="1">
    <source>
        <dbReference type="ARBA" id="ARBA00022729"/>
    </source>
</evidence>
<name>A0A1X7S7U8_ZYMT9</name>
<dbReference type="Proteomes" id="UP000215127">
    <property type="component" value="Chromosome 12"/>
</dbReference>
<evidence type="ECO:0000313" key="3">
    <source>
        <dbReference type="EMBL" id="SMQ55764.1"/>
    </source>
</evidence>
<dbReference type="PANTHER" id="PTHR31836">
    <property type="match status" value="1"/>
</dbReference>
<protein>
    <recommendedName>
        <fullName evidence="5">RlpA-like protein double-psi beta-barrel domain-containing protein</fullName>
    </recommendedName>
</protein>
<keyword evidence="1 2" id="KW-0732">Signal</keyword>
<reference evidence="3 4" key="1">
    <citation type="submission" date="2016-06" db="EMBL/GenBank/DDBJ databases">
        <authorList>
            <person name="Kjaerup R.B."/>
            <person name="Dalgaard T.S."/>
            <person name="Juul-Madsen H.R."/>
        </authorList>
    </citation>
    <scope>NUCLEOTIDE SEQUENCE [LARGE SCALE GENOMIC DNA]</scope>
</reference>
<dbReference type="CDD" id="cd22191">
    <property type="entry name" value="DPBB_RlpA_EXP_N-like"/>
    <property type="match status" value="1"/>
</dbReference>
<feature type="signal peptide" evidence="2">
    <location>
        <begin position="1"/>
        <end position="19"/>
    </location>
</feature>
<organism evidence="3 4">
    <name type="scientific">Zymoseptoria tritici (strain ST99CH_3D7)</name>
    <dbReference type="NCBI Taxonomy" id="1276538"/>
    <lineage>
        <taxon>Eukaryota</taxon>
        <taxon>Fungi</taxon>
        <taxon>Dikarya</taxon>
        <taxon>Ascomycota</taxon>
        <taxon>Pezizomycotina</taxon>
        <taxon>Dothideomycetes</taxon>
        <taxon>Dothideomycetidae</taxon>
        <taxon>Mycosphaerellales</taxon>
        <taxon>Mycosphaerellaceae</taxon>
        <taxon>Zymoseptoria</taxon>
    </lineage>
</organism>
<dbReference type="AlphaFoldDB" id="A0A1X7S7U8"/>
<feature type="chain" id="PRO_5013163484" description="RlpA-like protein double-psi beta-barrel domain-containing protein" evidence="2">
    <location>
        <begin position="20"/>
        <end position="285"/>
    </location>
</feature>
<dbReference type="InterPro" id="IPR051477">
    <property type="entry name" value="Expansin_CellWall"/>
</dbReference>
<keyword evidence="4" id="KW-1185">Reference proteome</keyword>
<dbReference type="PANTHER" id="PTHR31836:SF21">
    <property type="entry name" value="EXPANSIN-LIKE PROTEIN 7"/>
    <property type="match status" value="1"/>
</dbReference>